<keyword evidence="8" id="KW-1185">Reference proteome</keyword>
<dbReference type="Gene3D" id="6.10.250.3150">
    <property type="match status" value="1"/>
</dbReference>
<evidence type="ECO:0000256" key="1">
    <source>
        <dbReference type="ARBA" id="ARBA00007074"/>
    </source>
</evidence>
<proteinExistence type="inferred from homology"/>
<evidence type="ECO:0000256" key="5">
    <source>
        <dbReference type="SAM" id="SignalP"/>
    </source>
</evidence>
<dbReference type="Proteomes" id="UP001151002">
    <property type="component" value="Unassembled WGS sequence"/>
</dbReference>
<organism evidence="7 8">
    <name type="scientific">Paractinoplanes pyxinae</name>
    <dbReference type="NCBI Taxonomy" id="2997416"/>
    <lineage>
        <taxon>Bacteria</taxon>
        <taxon>Bacillati</taxon>
        <taxon>Actinomycetota</taxon>
        <taxon>Actinomycetes</taxon>
        <taxon>Micromonosporales</taxon>
        <taxon>Micromonosporaceae</taxon>
        <taxon>Paractinoplanes</taxon>
    </lineage>
</organism>
<dbReference type="PROSITE" id="PS51935">
    <property type="entry name" value="NLPC_P60"/>
    <property type="match status" value="1"/>
</dbReference>
<evidence type="ECO:0000313" key="7">
    <source>
        <dbReference type="EMBL" id="MCY1138537.1"/>
    </source>
</evidence>
<evidence type="ECO:0000313" key="8">
    <source>
        <dbReference type="Proteomes" id="UP001151002"/>
    </source>
</evidence>
<sequence>MRRALLCALAAVGIIFSGPAVAHATPSPGTVEAQIDKQWNELEPVIEQYNDVHGKLIKNRAQQKKLAAQITPLQVKVDLAMQQVRGLAVDAYKQGAPNAVNALLVTGSPTGLTDKLLYLDQLARNQRAQVAGVAALRDKLTASKADLDVVTKSVAARDVDLAKRKTAIEKKIDSLQKLRIAAYGSADANDGPLRLGPCPVDYTNDKGGRAAQKACDLIGKPYVFGSAGPNSYDCSGLTQEAWGSVGVHLDHYTKDQWNEGRPVSKDELQPGDLVFYYPGSLHHVALYIGGGMVVHAPHTGDHVRMATIDRGPIAGYRRPG</sequence>
<dbReference type="InterPro" id="IPR000064">
    <property type="entry name" value="NLP_P60_dom"/>
</dbReference>
<comment type="caution">
    <text evidence="7">The sequence shown here is derived from an EMBL/GenBank/DDBJ whole genome shotgun (WGS) entry which is preliminary data.</text>
</comment>
<dbReference type="Pfam" id="PF00877">
    <property type="entry name" value="NLPC_P60"/>
    <property type="match status" value="1"/>
</dbReference>
<name>A0ABT4AXF8_9ACTN</name>
<evidence type="ECO:0000256" key="2">
    <source>
        <dbReference type="ARBA" id="ARBA00022670"/>
    </source>
</evidence>
<dbReference type="PANTHER" id="PTHR47359:SF3">
    <property type="entry name" value="NLP_P60 DOMAIN-CONTAINING PROTEIN-RELATED"/>
    <property type="match status" value="1"/>
</dbReference>
<keyword evidence="5" id="KW-0732">Signal</keyword>
<evidence type="ECO:0000259" key="6">
    <source>
        <dbReference type="PROSITE" id="PS51935"/>
    </source>
</evidence>
<dbReference type="RefSeq" id="WP_267562547.1">
    <property type="nucleotide sequence ID" value="NZ_JAPNTZ010000003.1"/>
</dbReference>
<evidence type="ECO:0000256" key="3">
    <source>
        <dbReference type="ARBA" id="ARBA00022801"/>
    </source>
</evidence>
<keyword evidence="3" id="KW-0378">Hydrolase</keyword>
<gene>
    <name evidence="7" type="ORF">OWR29_11055</name>
</gene>
<dbReference type="EMBL" id="JAPNTZ010000003">
    <property type="protein sequence ID" value="MCY1138537.1"/>
    <property type="molecule type" value="Genomic_DNA"/>
</dbReference>
<feature type="signal peptide" evidence="5">
    <location>
        <begin position="1"/>
        <end position="22"/>
    </location>
</feature>
<dbReference type="Gene3D" id="3.90.1720.10">
    <property type="entry name" value="endopeptidase domain like (from Nostoc punctiforme)"/>
    <property type="match status" value="1"/>
</dbReference>
<keyword evidence="4" id="KW-0788">Thiol protease</keyword>
<protein>
    <submittedName>
        <fullName evidence="7">C40 family peptidase</fullName>
    </submittedName>
</protein>
<comment type="similarity">
    <text evidence="1">Belongs to the peptidase C40 family.</text>
</comment>
<accession>A0ABT4AXF8</accession>
<evidence type="ECO:0000256" key="4">
    <source>
        <dbReference type="ARBA" id="ARBA00022807"/>
    </source>
</evidence>
<dbReference type="InterPro" id="IPR038765">
    <property type="entry name" value="Papain-like_cys_pep_sf"/>
</dbReference>
<dbReference type="SUPFAM" id="SSF54001">
    <property type="entry name" value="Cysteine proteinases"/>
    <property type="match status" value="1"/>
</dbReference>
<dbReference type="PANTHER" id="PTHR47359">
    <property type="entry name" value="PEPTIDOGLYCAN DL-ENDOPEPTIDASE CWLO"/>
    <property type="match status" value="1"/>
</dbReference>
<reference evidence="7" key="1">
    <citation type="submission" date="2022-11" db="EMBL/GenBank/DDBJ databases">
        <authorList>
            <person name="Somphong A."/>
            <person name="Phongsopitanun W."/>
        </authorList>
    </citation>
    <scope>NUCLEOTIDE SEQUENCE</scope>
    <source>
        <strain evidence="7">Pm04-4</strain>
    </source>
</reference>
<feature type="chain" id="PRO_5046746964" evidence="5">
    <location>
        <begin position="23"/>
        <end position="320"/>
    </location>
</feature>
<keyword evidence="2" id="KW-0645">Protease</keyword>
<feature type="domain" description="NlpC/P60" evidence="6">
    <location>
        <begin position="204"/>
        <end position="320"/>
    </location>
</feature>
<dbReference type="InterPro" id="IPR051794">
    <property type="entry name" value="PG_Endopeptidase_C40"/>
</dbReference>